<dbReference type="SUPFAM" id="SSF81891">
    <property type="entry name" value="Poly A polymerase C-terminal region-like"/>
    <property type="match status" value="1"/>
</dbReference>
<dbReference type="Gene3D" id="3.30.460.10">
    <property type="entry name" value="Beta Polymerase, domain 2"/>
    <property type="match status" value="1"/>
</dbReference>
<evidence type="ECO:0000313" key="9">
    <source>
        <dbReference type="EMBL" id="WEF50845.1"/>
    </source>
</evidence>
<keyword evidence="2 7" id="KW-0808">Transferase</keyword>
<keyword evidence="7" id="KW-0694">RNA-binding</keyword>
<evidence type="ECO:0000256" key="2">
    <source>
        <dbReference type="ARBA" id="ARBA00022679"/>
    </source>
</evidence>
<comment type="cofactor">
    <cofactor evidence="1">
        <name>Mg(2+)</name>
        <dbReference type="ChEBI" id="CHEBI:18420"/>
    </cofactor>
</comment>
<reference evidence="9 10" key="1">
    <citation type="submission" date="2022-11" db="EMBL/GenBank/DDBJ databases">
        <authorList>
            <person name="Siebert D."/>
            <person name="Busche T."/>
            <person name="Saydam E."/>
            <person name="Kalinowski J."/>
            <person name="Ruckert C."/>
            <person name="Blombach B."/>
        </authorList>
    </citation>
    <scope>NUCLEOTIDE SEQUENCE [LARGE SCALE GENOMIC DNA]</scope>
    <source>
        <strain evidence="9 10">DSM 1083</strain>
    </source>
</reference>
<keyword evidence="6" id="KW-0460">Magnesium</keyword>
<proteinExistence type="inferred from homology"/>
<dbReference type="InterPro" id="IPR043519">
    <property type="entry name" value="NT_sf"/>
</dbReference>
<dbReference type="Gene3D" id="1.10.3090.10">
    <property type="entry name" value="cca-adding enzyme, domain 2"/>
    <property type="match status" value="1"/>
</dbReference>
<dbReference type="Proteomes" id="UP001213907">
    <property type="component" value="Chromosome"/>
</dbReference>
<evidence type="ECO:0000256" key="6">
    <source>
        <dbReference type="ARBA" id="ARBA00022842"/>
    </source>
</evidence>
<dbReference type="SUPFAM" id="SSF81301">
    <property type="entry name" value="Nucleotidyltransferase"/>
    <property type="match status" value="1"/>
</dbReference>
<keyword evidence="10" id="KW-1185">Reference proteome</keyword>
<keyword evidence="4" id="KW-0548">Nucleotidyltransferase</keyword>
<dbReference type="InterPro" id="IPR002646">
    <property type="entry name" value="PolA_pol_head_dom"/>
</dbReference>
<keyword evidence="5" id="KW-0479">Metal-binding</keyword>
<dbReference type="PANTHER" id="PTHR46173:SF1">
    <property type="entry name" value="CCA TRNA NUCLEOTIDYLTRANSFERASE 1, MITOCHONDRIAL"/>
    <property type="match status" value="1"/>
</dbReference>
<evidence type="ECO:0000259" key="8">
    <source>
        <dbReference type="Pfam" id="PF01743"/>
    </source>
</evidence>
<dbReference type="Pfam" id="PF01743">
    <property type="entry name" value="PolyA_pol"/>
    <property type="match status" value="1"/>
</dbReference>
<protein>
    <submittedName>
        <fullName evidence="9">CCA tRNA nucleotidyltransferase</fullName>
    </submittedName>
</protein>
<dbReference type="CDD" id="cd05398">
    <property type="entry name" value="NT_ClassII-CCAase"/>
    <property type="match status" value="1"/>
</dbReference>
<name>A0ABY8BLH1_AFICR</name>
<keyword evidence="3" id="KW-0819">tRNA processing</keyword>
<evidence type="ECO:0000256" key="1">
    <source>
        <dbReference type="ARBA" id="ARBA00001946"/>
    </source>
</evidence>
<evidence type="ECO:0000256" key="5">
    <source>
        <dbReference type="ARBA" id="ARBA00022723"/>
    </source>
</evidence>
<evidence type="ECO:0000313" key="10">
    <source>
        <dbReference type="Proteomes" id="UP001213907"/>
    </source>
</evidence>
<gene>
    <name evidence="9" type="ORF">AFIC_002400</name>
</gene>
<comment type="similarity">
    <text evidence="7">Belongs to the tRNA nucleotidyltransferase/poly(A) polymerase family.</text>
</comment>
<accession>A0ABY8BLH1</accession>
<evidence type="ECO:0000256" key="3">
    <source>
        <dbReference type="ARBA" id="ARBA00022694"/>
    </source>
</evidence>
<evidence type="ECO:0000256" key="4">
    <source>
        <dbReference type="ARBA" id="ARBA00022695"/>
    </source>
</evidence>
<feature type="domain" description="Poly A polymerase head" evidence="8">
    <location>
        <begin position="35"/>
        <end position="157"/>
    </location>
</feature>
<dbReference type="PANTHER" id="PTHR46173">
    <property type="entry name" value="CCA TRNA NUCLEOTIDYLTRANSFERASE 1, MITOCHONDRIAL"/>
    <property type="match status" value="1"/>
</dbReference>
<dbReference type="EMBL" id="CP113162">
    <property type="protein sequence ID" value="WEF50845.1"/>
    <property type="molecule type" value="Genomic_DNA"/>
</dbReference>
<dbReference type="RefSeq" id="WP_275246469.1">
    <property type="nucleotide sequence ID" value="NZ_BAABDX010000001.1"/>
</dbReference>
<sequence>MTGRATPTATIIAAWLTSGPAARALALLNANGEEARIVGGAVRNALLNLPVGEIDVATTALPDEVVRRARAARIKCVPTGIEHGTVTLVIEGTPIEVTTLREDIETFGRKAKVAFGRDWVRDAQRRDFTINGLSLSADGVVHDHVGGLADIEARRVRFIGDPARRISEDFLRILRFFRIHAAYGQGEPDRAAVDACIAAREGLAALSAERLRMEILKLVVAKGAADALIAMEDGGLLGRITAGVSYHGSFANMVEAERMLGFAADAIRRLGALTVATPEDAKRLSVRLRLSNAETKRLDSMGHRWWRMRQMDDEVARRRVYRLGPDRYTERVMLAWARAGRDFVAPRWRELATLTRRWSAPTFPLKAADFIARGLKEGPALGHVLTLAEDAWLAANFPLDAASVAAIAEQTLERFRHDHRL</sequence>
<evidence type="ECO:0000256" key="7">
    <source>
        <dbReference type="RuleBase" id="RU003953"/>
    </source>
</evidence>
<dbReference type="InterPro" id="IPR050264">
    <property type="entry name" value="Bact_CCA-adding_enz_type3_sf"/>
</dbReference>
<organism evidence="9 10">
    <name type="scientific">Afipia carboxydohydrogena</name>
    <name type="common">Pseudomonas carboxydohydrogena</name>
    <dbReference type="NCBI Taxonomy" id="290"/>
    <lineage>
        <taxon>Bacteria</taxon>
        <taxon>Pseudomonadati</taxon>
        <taxon>Pseudomonadota</taxon>
        <taxon>Alphaproteobacteria</taxon>
        <taxon>Hyphomicrobiales</taxon>
        <taxon>Nitrobacteraceae</taxon>
        <taxon>Afipia</taxon>
    </lineage>
</organism>